<feature type="domain" description="DUS-like FMN-binding" evidence="1">
    <location>
        <begin position="91"/>
        <end position="235"/>
    </location>
</feature>
<dbReference type="InterPro" id="IPR005270">
    <property type="entry name" value="tRNA_dU_NifR3-rel"/>
</dbReference>
<dbReference type="PANTHER" id="PTHR11082">
    <property type="entry name" value="TRNA-DIHYDROURIDINE SYNTHASE"/>
    <property type="match status" value="1"/>
</dbReference>
<dbReference type="GeneID" id="15391806"/>
<sequence>MIFKNRLCLSAMAGINNAEFCSKFPVGLAVLGGFSADKRSMLASKKIVWRGRREFLFEDPVNGIKEEIERFIELSDAEFAVNVRSYTDRGYIDVAEAVADYNGIIEINAHCRQPEMMELGCGQALLFDIERLCAIVEKTSEICTTSVKIRGGLDIDYAALAEKLKEHGCDMLHVDAMIVGGKADLDLIRELSGIIFTIGNNSVTSVDDARKMIECGAELVSCARAVLRDENFFTKLLEDELLSQMVVLH</sequence>
<name>N0BJ52_9EURY</name>
<organism evidence="2 3">
    <name type="scientific">Archaeoglobus sulfaticallidus PM70-1</name>
    <dbReference type="NCBI Taxonomy" id="387631"/>
    <lineage>
        <taxon>Archaea</taxon>
        <taxon>Methanobacteriati</taxon>
        <taxon>Methanobacteriota</taxon>
        <taxon>Archaeoglobi</taxon>
        <taxon>Archaeoglobales</taxon>
        <taxon>Archaeoglobaceae</taxon>
        <taxon>Archaeoglobus</taxon>
    </lineage>
</organism>
<dbReference type="PANTHER" id="PTHR11082:SF36">
    <property type="entry name" value="DUS-LIKE FMN-BINDING DOMAIN-CONTAINING PROTEIN"/>
    <property type="match status" value="1"/>
</dbReference>
<dbReference type="InterPro" id="IPR035587">
    <property type="entry name" value="DUS-like_FMN-bd"/>
</dbReference>
<dbReference type="OrthoDB" id="145053at2157"/>
<gene>
    <name evidence="2" type="ORF">Asulf_00160</name>
</gene>
<keyword evidence="3" id="KW-1185">Reference proteome</keyword>
<evidence type="ECO:0000313" key="2">
    <source>
        <dbReference type="EMBL" id="AGK60195.1"/>
    </source>
</evidence>
<evidence type="ECO:0000313" key="3">
    <source>
        <dbReference type="Proteomes" id="UP000013307"/>
    </source>
</evidence>
<dbReference type="KEGG" id="ast:Asulf_00160"/>
<dbReference type="InterPro" id="IPR013785">
    <property type="entry name" value="Aldolase_TIM"/>
</dbReference>
<dbReference type="NCBIfam" id="TIGR00736">
    <property type="entry name" value="nifR3_rel_arch"/>
    <property type="match status" value="1"/>
</dbReference>
<evidence type="ECO:0000259" key="1">
    <source>
        <dbReference type="Pfam" id="PF01207"/>
    </source>
</evidence>
<dbReference type="Proteomes" id="UP000013307">
    <property type="component" value="Chromosome"/>
</dbReference>
<dbReference type="EMBL" id="CP005290">
    <property type="protein sequence ID" value="AGK60195.1"/>
    <property type="molecule type" value="Genomic_DNA"/>
</dbReference>
<dbReference type="SUPFAM" id="SSF51395">
    <property type="entry name" value="FMN-linked oxidoreductases"/>
    <property type="match status" value="1"/>
</dbReference>
<reference evidence="2 3" key="1">
    <citation type="journal article" date="2013" name="Genome Announc.">
        <title>Complete Genome Sequence of the Thermophilic and Facultatively Chemolithoautotrophic Sulfate Reducer Archaeoglobus sulfaticallidus Strain PM70-1T.</title>
        <authorList>
            <person name="Stokke R."/>
            <person name="Hocking W.P."/>
            <person name="Steinsbu B.O."/>
            <person name="Steen I.H."/>
        </authorList>
    </citation>
    <scope>NUCLEOTIDE SEQUENCE [LARGE SCALE GENOMIC DNA]</scope>
    <source>
        <strain evidence="2">PM70-1</strain>
    </source>
</reference>
<dbReference type="STRING" id="387631.Asulf_00160"/>
<proteinExistence type="predicted"/>
<dbReference type="Pfam" id="PF01207">
    <property type="entry name" value="Dus"/>
    <property type="match status" value="1"/>
</dbReference>
<dbReference type="HOGENOM" id="CLU_1118194_0_0_2"/>
<dbReference type="AlphaFoldDB" id="N0BJ52"/>
<dbReference type="Gene3D" id="3.20.20.70">
    <property type="entry name" value="Aldolase class I"/>
    <property type="match status" value="1"/>
</dbReference>
<protein>
    <submittedName>
        <fullName evidence="2">TIM-barrel protein, putative</fullName>
    </submittedName>
</protein>
<dbReference type="eggNOG" id="arCOG00605">
    <property type="taxonomic scope" value="Archaea"/>
</dbReference>
<dbReference type="RefSeq" id="WP_015589794.1">
    <property type="nucleotide sequence ID" value="NC_021169.1"/>
</dbReference>
<accession>N0BJ52</accession>